<dbReference type="Gene3D" id="3.40.50.720">
    <property type="entry name" value="NAD(P)-binding Rossmann-like Domain"/>
    <property type="match status" value="1"/>
</dbReference>
<dbReference type="EMBL" id="ARYL01000069">
    <property type="protein sequence ID" value="KCZ99524.1"/>
    <property type="molecule type" value="Genomic_DNA"/>
</dbReference>
<accession>A0A059G1G9</accession>
<dbReference type="eggNOG" id="COG0451">
    <property type="taxonomic scope" value="Bacteria"/>
</dbReference>
<dbReference type="SUPFAM" id="SSF51735">
    <property type="entry name" value="NAD(P)-binding Rossmann-fold domains"/>
    <property type="match status" value="1"/>
</dbReference>
<dbReference type="Gene3D" id="3.90.25.10">
    <property type="entry name" value="UDP-galactose 4-epimerase, domain 1"/>
    <property type="match status" value="1"/>
</dbReference>
<dbReference type="InterPro" id="IPR036291">
    <property type="entry name" value="NAD(P)-bd_dom_sf"/>
</dbReference>
<proteinExistence type="predicted"/>
<reference evidence="2 3" key="1">
    <citation type="journal article" date="2014" name="Antonie Van Leeuwenhoek">
        <title>Hyphomonas beringensis sp. nov. and Hyphomonas chukchiensis sp. nov., isolated from surface seawater of the Bering Sea and Chukchi Sea.</title>
        <authorList>
            <person name="Li C."/>
            <person name="Lai Q."/>
            <person name="Li G."/>
            <person name="Dong C."/>
            <person name="Wang J."/>
            <person name="Liao Y."/>
            <person name="Shao Z."/>
        </authorList>
    </citation>
    <scope>NUCLEOTIDE SEQUENCE [LARGE SCALE GENOMIC DNA]</scope>
    <source>
        <strain evidence="2 3">SCH89</strain>
    </source>
</reference>
<dbReference type="STRING" id="1280953.HOC_19836"/>
<dbReference type="AlphaFoldDB" id="A0A059G1G9"/>
<organism evidence="2 3">
    <name type="scientific">Hyphomonas oceanitis SCH89</name>
    <dbReference type="NCBI Taxonomy" id="1280953"/>
    <lineage>
        <taxon>Bacteria</taxon>
        <taxon>Pseudomonadati</taxon>
        <taxon>Pseudomonadota</taxon>
        <taxon>Alphaproteobacteria</taxon>
        <taxon>Hyphomonadales</taxon>
        <taxon>Hyphomonadaceae</taxon>
        <taxon>Hyphomonas</taxon>
    </lineage>
</organism>
<evidence type="ECO:0000313" key="2">
    <source>
        <dbReference type="EMBL" id="KCZ99524.1"/>
    </source>
</evidence>
<gene>
    <name evidence="2" type="ORF">HOC_19836</name>
</gene>
<sequence length="335" mass="35784">MAFGSQDKILVTGAAGFVGRFCIDALLASGLSADQIYALSRRGETVAASNVRTAVGDVTDRRAVRSLLADVQPSAVIHLAAVAEPAKARANHDAAWTTNFESARYLGESILDVAPDTRLIFSGSSEAYGASFNDEHLPILESVALRPMSTYGATKAAADLLLGQMATDGLKVVRFRAFNHTGPGQSPAYVVAAFAEQIARIEAGAQPPVIQVGNLEAERDFLDVRDVVRAYVLACHQPLDWGGNNVFNIASGTPRSIQSIVDSLRACSDHQISIETDAKRLRPNDVQRAFGDISRIGSVLGWQQQIGFDVTLRDTLAQARVTASFDAGSNTEKPE</sequence>
<name>A0A059G1G9_9PROT</name>
<evidence type="ECO:0000259" key="1">
    <source>
        <dbReference type="Pfam" id="PF16363"/>
    </source>
</evidence>
<feature type="domain" description="NAD(P)-binding" evidence="1">
    <location>
        <begin position="10"/>
        <end position="315"/>
    </location>
</feature>
<dbReference type="Proteomes" id="UP000024942">
    <property type="component" value="Unassembled WGS sequence"/>
</dbReference>
<dbReference type="PANTHER" id="PTHR43000">
    <property type="entry name" value="DTDP-D-GLUCOSE 4,6-DEHYDRATASE-RELATED"/>
    <property type="match status" value="1"/>
</dbReference>
<dbReference type="RefSeq" id="WP_084146493.1">
    <property type="nucleotide sequence ID" value="NZ_ARYL01000069.1"/>
</dbReference>
<dbReference type="OrthoDB" id="7305551at2"/>
<protein>
    <submittedName>
        <fullName evidence="2">Putative GDP-6-deoxy-D-lyxo-4-hexulose reductase</fullName>
    </submittedName>
</protein>
<dbReference type="InterPro" id="IPR016040">
    <property type="entry name" value="NAD(P)-bd_dom"/>
</dbReference>
<comment type="caution">
    <text evidence="2">The sequence shown here is derived from an EMBL/GenBank/DDBJ whole genome shotgun (WGS) entry which is preliminary data.</text>
</comment>
<evidence type="ECO:0000313" key="3">
    <source>
        <dbReference type="Proteomes" id="UP000024942"/>
    </source>
</evidence>
<keyword evidence="3" id="KW-1185">Reference proteome</keyword>
<dbReference type="Pfam" id="PF16363">
    <property type="entry name" value="GDP_Man_Dehyd"/>
    <property type="match status" value="1"/>
</dbReference>
<dbReference type="PATRIC" id="fig|1280953.3.peg.3957"/>